<evidence type="ECO:0000256" key="5">
    <source>
        <dbReference type="ARBA" id="ARBA00022692"/>
    </source>
</evidence>
<name>A0A4R2HQ97_9SPHI</name>
<evidence type="ECO:0000313" key="14">
    <source>
        <dbReference type="Proteomes" id="UP000295684"/>
    </source>
</evidence>
<keyword evidence="4 11" id="KW-0808">Transferase</keyword>
<evidence type="ECO:0000256" key="2">
    <source>
        <dbReference type="ARBA" id="ARBA00022519"/>
    </source>
</evidence>
<dbReference type="InterPro" id="IPR001264">
    <property type="entry name" value="Glyco_trans_51"/>
</dbReference>
<evidence type="ECO:0000256" key="9">
    <source>
        <dbReference type="ARBA" id="ARBA00023136"/>
    </source>
</evidence>
<dbReference type="GO" id="GO:0016763">
    <property type="term" value="F:pentosyltransferase activity"/>
    <property type="evidence" value="ECO:0007669"/>
    <property type="project" value="InterPro"/>
</dbReference>
<keyword evidence="1 11" id="KW-1003">Cell membrane</keyword>
<evidence type="ECO:0000256" key="4">
    <source>
        <dbReference type="ARBA" id="ARBA00022679"/>
    </source>
</evidence>
<dbReference type="GO" id="GO:0071555">
    <property type="term" value="P:cell wall organization"/>
    <property type="evidence" value="ECO:0007669"/>
    <property type="project" value="UniProtKB-KW"/>
</dbReference>
<organism evidence="13 14">
    <name type="scientific">Pedobacter psychrotolerans</name>
    <dbReference type="NCBI Taxonomy" id="1843235"/>
    <lineage>
        <taxon>Bacteria</taxon>
        <taxon>Pseudomonadati</taxon>
        <taxon>Bacteroidota</taxon>
        <taxon>Sphingobacteriia</taxon>
        <taxon>Sphingobacteriales</taxon>
        <taxon>Sphingobacteriaceae</taxon>
        <taxon>Pedobacter</taxon>
    </lineage>
</organism>
<dbReference type="UniPathway" id="UPA00219"/>
<dbReference type="Gene3D" id="1.10.3810.10">
    <property type="entry name" value="Biosynthetic peptidoglycan transglycosylase-like"/>
    <property type="match status" value="1"/>
</dbReference>
<dbReference type="GO" id="GO:0009252">
    <property type="term" value="P:peptidoglycan biosynthetic process"/>
    <property type="evidence" value="ECO:0007669"/>
    <property type="project" value="UniProtKB-UniRule"/>
</dbReference>
<keyword evidence="7 11" id="KW-0573">Peptidoglycan synthesis</keyword>
<dbReference type="NCBIfam" id="TIGR02070">
    <property type="entry name" value="mono_pep_trsgly"/>
    <property type="match status" value="1"/>
</dbReference>
<sequence length="261" mass="30043">MFAVFTTVVLHNHINFSYLCAMSKKRPSKSNSKTPLSKKIISIVSKVFLYFLFVSIIWVIAYRFINPPLTLLMALRNIERKADGKSFKTEKKWVDFKDMSNNMKRAAVSAEDQLFLQHIGFDMKAIEKAFASNAKGKKVKGGSTISQQTAKNVFLWPGRSWIRKGFEAYFTLLIEIFWSKERILEVYLNVIEMGDGIYGAEAAAQEYYGKSCVKLTKKQAALIAACFPNPRRWTPKNATPYIRHRQYLILRNMNRLGPLDF</sequence>
<reference evidence="13 14" key="1">
    <citation type="submission" date="2019-03" db="EMBL/GenBank/DDBJ databases">
        <title>Genomic Encyclopedia of Type Strains, Phase IV (KMG-IV): sequencing the most valuable type-strain genomes for metagenomic binning, comparative biology and taxonomic classification.</title>
        <authorList>
            <person name="Goeker M."/>
        </authorList>
    </citation>
    <scope>NUCLEOTIDE SEQUENCE [LARGE SCALE GENOMIC DNA]</scope>
    <source>
        <strain evidence="13 14">DSM 103236</strain>
    </source>
</reference>
<dbReference type="GO" id="GO:0008955">
    <property type="term" value="F:peptidoglycan glycosyltransferase activity"/>
    <property type="evidence" value="ECO:0007669"/>
    <property type="project" value="UniProtKB-UniRule"/>
</dbReference>
<keyword evidence="9 11" id="KW-0472">Membrane</keyword>
<dbReference type="EMBL" id="SLWO01000001">
    <property type="protein sequence ID" value="TCO30901.1"/>
    <property type="molecule type" value="Genomic_DNA"/>
</dbReference>
<evidence type="ECO:0000259" key="12">
    <source>
        <dbReference type="Pfam" id="PF00912"/>
    </source>
</evidence>
<dbReference type="HAMAP" id="MF_00766">
    <property type="entry name" value="PGT_MtgA"/>
    <property type="match status" value="1"/>
</dbReference>
<evidence type="ECO:0000256" key="6">
    <source>
        <dbReference type="ARBA" id="ARBA00022960"/>
    </source>
</evidence>
<evidence type="ECO:0000256" key="7">
    <source>
        <dbReference type="ARBA" id="ARBA00022984"/>
    </source>
</evidence>
<evidence type="ECO:0000256" key="11">
    <source>
        <dbReference type="HAMAP-Rule" id="MF_00766"/>
    </source>
</evidence>
<dbReference type="Proteomes" id="UP000295684">
    <property type="component" value="Unassembled WGS sequence"/>
</dbReference>
<dbReference type="EC" id="2.4.99.28" evidence="11"/>
<comment type="catalytic activity">
    <reaction evidence="11">
        <text>[GlcNAc-(1-&gt;4)-Mur2Ac(oyl-L-Ala-gamma-D-Glu-L-Lys-D-Ala-D-Ala)](n)-di-trans,octa-cis-undecaprenyl diphosphate + beta-D-GlcNAc-(1-&gt;4)-Mur2Ac(oyl-L-Ala-gamma-D-Glu-L-Lys-D-Ala-D-Ala)-di-trans,octa-cis-undecaprenyl diphosphate = [GlcNAc-(1-&gt;4)-Mur2Ac(oyl-L-Ala-gamma-D-Glu-L-Lys-D-Ala-D-Ala)](n+1)-di-trans,octa-cis-undecaprenyl diphosphate + di-trans,octa-cis-undecaprenyl diphosphate + H(+)</text>
        <dbReference type="Rhea" id="RHEA:23708"/>
        <dbReference type="Rhea" id="RHEA-COMP:9602"/>
        <dbReference type="Rhea" id="RHEA-COMP:9603"/>
        <dbReference type="ChEBI" id="CHEBI:15378"/>
        <dbReference type="ChEBI" id="CHEBI:58405"/>
        <dbReference type="ChEBI" id="CHEBI:60033"/>
        <dbReference type="ChEBI" id="CHEBI:78435"/>
        <dbReference type="EC" id="2.4.99.28"/>
    </reaction>
</comment>
<evidence type="ECO:0000256" key="3">
    <source>
        <dbReference type="ARBA" id="ARBA00022676"/>
    </source>
</evidence>
<feature type="domain" description="Glycosyl transferase family 51" evidence="12">
    <location>
        <begin position="88"/>
        <end position="253"/>
    </location>
</feature>
<comment type="caution">
    <text evidence="13">The sequence shown here is derived from an EMBL/GenBank/DDBJ whole genome shotgun (WGS) entry which is preliminary data.</text>
</comment>
<comment type="function">
    <text evidence="11">Peptidoglycan polymerase that catalyzes glycan chain elongation from lipid-linked precursors.</text>
</comment>
<feature type="transmembrane region" description="Helical" evidence="11">
    <location>
        <begin position="47"/>
        <end position="65"/>
    </location>
</feature>
<evidence type="ECO:0000256" key="10">
    <source>
        <dbReference type="ARBA" id="ARBA00023316"/>
    </source>
</evidence>
<keyword evidence="6 11" id="KW-0133">Cell shape</keyword>
<dbReference type="GO" id="GO:0005886">
    <property type="term" value="C:plasma membrane"/>
    <property type="evidence" value="ECO:0007669"/>
    <property type="project" value="UniProtKB-SubCell"/>
</dbReference>
<dbReference type="InterPro" id="IPR011812">
    <property type="entry name" value="Pep_trsgly"/>
</dbReference>
<proteinExistence type="inferred from homology"/>
<dbReference type="PANTHER" id="PTHR30400">
    <property type="entry name" value="MONOFUNCTIONAL BIOSYNTHETIC PEPTIDOGLYCAN TRANSGLYCOSYLASE"/>
    <property type="match status" value="1"/>
</dbReference>
<protein>
    <recommendedName>
        <fullName evidence="11">Biosynthetic peptidoglycan transglycosylase</fullName>
        <ecNumber evidence="11">2.4.99.28</ecNumber>
    </recommendedName>
    <alternativeName>
        <fullName evidence="11">Glycan polymerase</fullName>
    </alternativeName>
    <alternativeName>
        <fullName evidence="11">Peptidoglycan glycosyltransferase MtgA</fullName>
        <shortName evidence="11">PGT</shortName>
    </alternativeName>
</protein>
<comment type="pathway">
    <text evidence="11">Cell wall biogenesis; peptidoglycan biosynthesis.</text>
</comment>
<keyword evidence="5 11" id="KW-0812">Transmembrane</keyword>
<dbReference type="SUPFAM" id="SSF53955">
    <property type="entry name" value="Lysozyme-like"/>
    <property type="match status" value="1"/>
</dbReference>
<evidence type="ECO:0000256" key="8">
    <source>
        <dbReference type="ARBA" id="ARBA00022989"/>
    </source>
</evidence>
<dbReference type="GO" id="GO:0008360">
    <property type="term" value="P:regulation of cell shape"/>
    <property type="evidence" value="ECO:0007669"/>
    <property type="project" value="UniProtKB-KW"/>
</dbReference>
<keyword evidence="2" id="KW-0997">Cell inner membrane</keyword>
<dbReference type="GO" id="GO:0009274">
    <property type="term" value="C:peptidoglycan-based cell wall"/>
    <property type="evidence" value="ECO:0007669"/>
    <property type="project" value="InterPro"/>
</dbReference>
<accession>A0A4R2HQ97</accession>
<keyword evidence="8 11" id="KW-1133">Transmembrane helix</keyword>
<evidence type="ECO:0000256" key="1">
    <source>
        <dbReference type="ARBA" id="ARBA00022475"/>
    </source>
</evidence>
<dbReference type="PANTHER" id="PTHR30400:SF0">
    <property type="entry name" value="BIOSYNTHETIC PEPTIDOGLYCAN TRANSGLYCOSYLASE"/>
    <property type="match status" value="1"/>
</dbReference>
<evidence type="ECO:0000313" key="13">
    <source>
        <dbReference type="EMBL" id="TCO30901.1"/>
    </source>
</evidence>
<dbReference type="Pfam" id="PF00912">
    <property type="entry name" value="Transgly"/>
    <property type="match status" value="1"/>
</dbReference>
<keyword evidence="10 11" id="KW-0961">Cell wall biogenesis/degradation</keyword>
<comment type="similarity">
    <text evidence="11">Belongs to the glycosyltransferase 51 family.</text>
</comment>
<comment type="subcellular location">
    <subcellularLocation>
        <location evidence="11">Cell membrane</location>
        <topology evidence="11">Single-pass membrane protein</topology>
    </subcellularLocation>
</comment>
<keyword evidence="3 11" id="KW-0328">Glycosyltransferase</keyword>
<dbReference type="AlphaFoldDB" id="A0A4R2HQ97"/>
<gene>
    <name evidence="11" type="primary">mtgA</name>
    <name evidence="13" type="ORF">EV200_101340</name>
</gene>
<dbReference type="InterPro" id="IPR036950">
    <property type="entry name" value="PBP_transglycosylase"/>
</dbReference>
<dbReference type="InterPro" id="IPR023346">
    <property type="entry name" value="Lysozyme-like_dom_sf"/>
</dbReference>